<feature type="transmembrane region" description="Helical" evidence="7">
    <location>
        <begin position="109"/>
        <end position="134"/>
    </location>
</feature>
<protein>
    <submittedName>
        <fullName evidence="9">ABC transporter permease subunit</fullName>
    </submittedName>
</protein>
<keyword evidence="2 7" id="KW-0813">Transport</keyword>
<comment type="caution">
    <text evidence="9">The sequence shown here is derived from an EMBL/GenBank/DDBJ whole genome shotgun (WGS) entry which is preliminary data.</text>
</comment>
<dbReference type="InterPro" id="IPR000515">
    <property type="entry name" value="MetI-like"/>
</dbReference>
<dbReference type="EMBL" id="WPOC01000037">
    <property type="protein sequence ID" value="MVN16608.1"/>
    <property type="molecule type" value="Genomic_DNA"/>
</dbReference>
<feature type="transmembrane region" description="Helical" evidence="7">
    <location>
        <begin position="260"/>
        <end position="284"/>
    </location>
</feature>
<gene>
    <name evidence="9" type="ORF">GO738_14890</name>
</gene>
<dbReference type="Gene3D" id="1.10.3720.10">
    <property type="entry name" value="MetI-like"/>
    <property type="match status" value="1"/>
</dbReference>
<evidence type="ECO:0000256" key="4">
    <source>
        <dbReference type="ARBA" id="ARBA00022692"/>
    </source>
</evidence>
<keyword evidence="3" id="KW-1003">Cell membrane</keyword>
<dbReference type="PROSITE" id="PS50928">
    <property type="entry name" value="ABC_TM1"/>
    <property type="match status" value="1"/>
</dbReference>
<keyword evidence="10" id="KW-1185">Reference proteome</keyword>
<dbReference type="AlphaFoldDB" id="A0A6N8IL86"/>
<name>A0A6N8IL86_9ACTN</name>
<dbReference type="GO" id="GO:0055085">
    <property type="term" value="P:transmembrane transport"/>
    <property type="evidence" value="ECO:0007669"/>
    <property type="project" value="InterPro"/>
</dbReference>
<dbReference type="RefSeq" id="WP_087194554.1">
    <property type="nucleotide sequence ID" value="NZ_WPOC01000037.1"/>
</dbReference>
<evidence type="ECO:0000256" key="5">
    <source>
        <dbReference type="ARBA" id="ARBA00022989"/>
    </source>
</evidence>
<sequence>MPRPRGRIAARAARAAMVILKFAVYLLAACFLVFCALDLLPGNAATQQLGFTGTTEQIQALMHEWGLDLPLIERFASWLTGAASGDLGEVFATGRPVADALIGPLSRTAAMFCLAFLAVAIAGTGLGVLAGLRSGRASDRAVSTGALIVRSMPEFVVALVLVLVFATCLKVLPAVSLAPVGASAFSAPEIFVLPTASIALVGMSSVIRPVRAVVARENAEPYIEAARLAGVPERRVVLRHLLPSCAAPIAQALASVVPYLIGGAVIVECVFNFPGIGTLMVSAVQNREPNVLMACTLVMVSVSLVAYWLADALLKEGENDA</sequence>
<keyword evidence="4 7" id="KW-0812">Transmembrane</keyword>
<evidence type="ECO:0000256" key="1">
    <source>
        <dbReference type="ARBA" id="ARBA00004651"/>
    </source>
</evidence>
<proteinExistence type="inferred from homology"/>
<dbReference type="GO" id="GO:0005886">
    <property type="term" value="C:plasma membrane"/>
    <property type="evidence" value="ECO:0007669"/>
    <property type="project" value="UniProtKB-SubCell"/>
</dbReference>
<keyword evidence="6 7" id="KW-0472">Membrane</keyword>
<feature type="domain" description="ABC transmembrane type-1" evidence="8">
    <location>
        <begin position="105"/>
        <end position="310"/>
    </location>
</feature>
<evidence type="ECO:0000256" key="6">
    <source>
        <dbReference type="ARBA" id="ARBA00023136"/>
    </source>
</evidence>
<organism evidence="9 10">
    <name type="scientific">Gordonibacter urolithinfaciens</name>
    <dbReference type="NCBI Taxonomy" id="1335613"/>
    <lineage>
        <taxon>Bacteria</taxon>
        <taxon>Bacillati</taxon>
        <taxon>Actinomycetota</taxon>
        <taxon>Coriobacteriia</taxon>
        <taxon>Eggerthellales</taxon>
        <taxon>Eggerthellaceae</taxon>
        <taxon>Gordonibacter</taxon>
    </lineage>
</organism>
<evidence type="ECO:0000313" key="10">
    <source>
        <dbReference type="Proteomes" id="UP000468327"/>
    </source>
</evidence>
<dbReference type="Proteomes" id="UP000468327">
    <property type="component" value="Unassembled WGS sequence"/>
</dbReference>
<feature type="transmembrane region" description="Helical" evidence="7">
    <location>
        <begin position="155"/>
        <end position="178"/>
    </location>
</feature>
<evidence type="ECO:0000256" key="2">
    <source>
        <dbReference type="ARBA" id="ARBA00022448"/>
    </source>
</evidence>
<evidence type="ECO:0000313" key="9">
    <source>
        <dbReference type="EMBL" id="MVN16608.1"/>
    </source>
</evidence>
<evidence type="ECO:0000256" key="3">
    <source>
        <dbReference type="ARBA" id="ARBA00022475"/>
    </source>
</evidence>
<keyword evidence="5 7" id="KW-1133">Transmembrane helix</keyword>
<evidence type="ECO:0000259" key="8">
    <source>
        <dbReference type="PROSITE" id="PS50928"/>
    </source>
</evidence>
<comment type="similarity">
    <text evidence="7">Belongs to the binding-protein-dependent transport system permease family.</text>
</comment>
<accession>A0A6N8IL86</accession>
<dbReference type="CDD" id="cd06261">
    <property type="entry name" value="TM_PBP2"/>
    <property type="match status" value="1"/>
</dbReference>
<comment type="subcellular location">
    <subcellularLocation>
        <location evidence="1 7">Cell membrane</location>
        <topology evidence="1 7">Multi-pass membrane protein</topology>
    </subcellularLocation>
</comment>
<feature type="transmembrane region" description="Helical" evidence="7">
    <location>
        <begin position="291"/>
        <end position="310"/>
    </location>
</feature>
<dbReference type="PANTHER" id="PTHR43163">
    <property type="entry name" value="DIPEPTIDE TRANSPORT SYSTEM PERMEASE PROTEIN DPPB-RELATED"/>
    <property type="match status" value="1"/>
</dbReference>
<evidence type="ECO:0000256" key="7">
    <source>
        <dbReference type="RuleBase" id="RU363032"/>
    </source>
</evidence>
<reference evidence="9 10" key="1">
    <citation type="submission" date="2019-11" db="EMBL/GenBank/DDBJ databases">
        <title>Whole genome shotgun sequencing (WGS) data from Adlercreutzia equolifaciens ResAG-91, Eggerthella lenta MRI-F36, MRI-F37, MRI-F40, ResAG-49, ResAG-88, ResAG-121, ResAG-145, and Gordonibacter sp. ResAG-5, ResAG-26, ResAG-43, ResAG-50, ResAG-59.</title>
        <authorList>
            <person name="Stoll D.A."/>
            <person name="Danylec N."/>
            <person name="Franz C.M.A.P."/>
            <person name="Huch M."/>
        </authorList>
    </citation>
    <scope>NUCLEOTIDE SEQUENCE [LARGE SCALE GENOMIC DNA]</scope>
    <source>
        <strain evidence="9 10">ResAG-59</strain>
    </source>
</reference>
<dbReference type="PANTHER" id="PTHR43163:SF3">
    <property type="entry name" value="PEPTIDE ABC TRANSPORTER PERMEASE PROTEIN"/>
    <property type="match status" value="1"/>
</dbReference>
<feature type="transmembrane region" description="Helical" evidence="7">
    <location>
        <begin position="12"/>
        <end position="34"/>
    </location>
</feature>
<dbReference type="InterPro" id="IPR035906">
    <property type="entry name" value="MetI-like_sf"/>
</dbReference>
<dbReference type="Pfam" id="PF00528">
    <property type="entry name" value="BPD_transp_1"/>
    <property type="match status" value="1"/>
</dbReference>
<dbReference type="SUPFAM" id="SSF161098">
    <property type="entry name" value="MetI-like"/>
    <property type="match status" value="1"/>
</dbReference>